<accession>A0A2V0Q301</accession>
<dbReference type="AlphaFoldDB" id="A0A2V0Q301"/>
<reference evidence="1 2" key="1">
    <citation type="submission" date="2018-04" db="EMBL/GenBank/DDBJ databases">
        <title>Draft genome sequence of Pseudomonas syringae pv. actinidiae biovar 1 strains isolated from kiwifruit in Kagawa prefecture.</title>
        <authorList>
            <person name="Tabuchi M."/>
            <person name="Saito M."/>
            <person name="Fujiwara S."/>
            <person name="Sasa N."/>
            <person name="Akimitsu K."/>
            <person name="Gomi K."/>
            <person name="Konishi-Sugita S."/>
            <person name="Hamano K."/>
            <person name="Kataoka I."/>
        </authorList>
    </citation>
    <scope>NUCLEOTIDE SEQUENCE [LARGE SCALE GENOMIC DNA]</scope>
    <source>
        <strain evidence="1 2">MAFF212206</strain>
    </source>
</reference>
<proteinExistence type="predicted"/>
<dbReference type="EMBL" id="BGJZ01000002">
    <property type="protein sequence ID" value="GBH06749.1"/>
    <property type="molecule type" value="Genomic_DNA"/>
</dbReference>
<sequence length="52" mass="6321">MQRRLPIRQRDKRRKALHFIAPSARKPCFRALRECQTGIDDFRDAQSQRWPL</sequence>
<gene>
    <name evidence="1" type="ORF">KPSA1_00080</name>
</gene>
<evidence type="ECO:0000313" key="1">
    <source>
        <dbReference type="EMBL" id="GBH06749.1"/>
    </source>
</evidence>
<protein>
    <submittedName>
        <fullName evidence="1">Uncharacterized protein</fullName>
    </submittedName>
</protein>
<organism evidence="1 2">
    <name type="scientific">Pseudomonas syringae pv. actinidiae</name>
    <dbReference type="NCBI Taxonomy" id="103796"/>
    <lineage>
        <taxon>Bacteria</taxon>
        <taxon>Pseudomonadati</taxon>
        <taxon>Pseudomonadota</taxon>
        <taxon>Gammaproteobacteria</taxon>
        <taxon>Pseudomonadales</taxon>
        <taxon>Pseudomonadaceae</taxon>
        <taxon>Pseudomonas</taxon>
        <taxon>Pseudomonas syringae</taxon>
    </lineage>
</organism>
<evidence type="ECO:0000313" key="2">
    <source>
        <dbReference type="Proteomes" id="UP000247480"/>
    </source>
</evidence>
<name>A0A2V0Q301_PSESF</name>
<comment type="caution">
    <text evidence="1">The sequence shown here is derived from an EMBL/GenBank/DDBJ whole genome shotgun (WGS) entry which is preliminary data.</text>
</comment>
<dbReference type="Proteomes" id="UP000247480">
    <property type="component" value="Unassembled WGS sequence"/>
</dbReference>